<feature type="region of interest" description="Disordered" evidence="1">
    <location>
        <begin position="1"/>
        <end position="21"/>
    </location>
</feature>
<dbReference type="SUPFAM" id="SSF47592">
    <property type="entry name" value="SWIB/MDM2 domain"/>
    <property type="match status" value="1"/>
</dbReference>
<dbReference type="SMART" id="SM00151">
    <property type="entry name" value="SWIB"/>
    <property type="match status" value="1"/>
</dbReference>
<keyword evidence="4" id="KW-1185">Reference proteome</keyword>
<name>A0A396RT44_9SPHN</name>
<dbReference type="InterPro" id="IPR003121">
    <property type="entry name" value="SWIB_MDM2_domain"/>
</dbReference>
<dbReference type="Gene3D" id="1.10.245.10">
    <property type="entry name" value="SWIB/MDM2 domain"/>
    <property type="match status" value="1"/>
</dbReference>
<organism evidence="3 4">
    <name type="scientific">Sphingomonas gilva</name>
    <dbReference type="NCBI Taxonomy" id="2305907"/>
    <lineage>
        <taxon>Bacteria</taxon>
        <taxon>Pseudomonadati</taxon>
        <taxon>Pseudomonadota</taxon>
        <taxon>Alphaproteobacteria</taxon>
        <taxon>Sphingomonadales</taxon>
        <taxon>Sphingomonadaceae</taxon>
        <taxon>Sphingomonas</taxon>
    </lineage>
</organism>
<evidence type="ECO:0000313" key="3">
    <source>
        <dbReference type="EMBL" id="RHW17543.1"/>
    </source>
</evidence>
<evidence type="ECO:0000259" key="2">
    <source>
        <dbReference type="PROSITE" id="PS51925"/>
    </source>
</evidence>
<dbReference type="AlphaFoldDB" id="A0A396RT44"/>
<dbReference type="CDD" id="cd10567">
    <property type="entry name" value="SWIB-MDM2_like"/>
    <property type="match status" value="1"/>
</dbReference>
<reference evidence="3 4" key="1">
    <citation type="submission" date="2018-08" db="EMBL/GenBank/DDBJ databases">
        <title>The multiple taxonomic identification of Sphingomonas gilva.</title>
        <authorList>
            <person name="Zhu D."/>
            <person name="Zheng S."/>
        </authorList>
    </citation>
    <scope>NUCLEOTIDE SEQUENCE [LARGE SCALE GENOMIC DNA]</scope>
    <source>
        <strain evidence="3 4">ZDH117</strain>
    </source>
</reference>
<feature type="domain" description="DM2" evidence="2">
    <location>
        <begin position="10"/>
        <end position="86"/>
    </location>
</feature>
<evidence type="ECO:0000313" key="4">
    <source>
        <dbReference type="Proteomes" id="UP000266693"/>
    </source>
</evidence>
<dbReference type="RefSeq" id="WP_118864041.1">
    <property type="nucleotide sequence ID" value="NZ_QWLV01000003.1"/>
</dbReference>
<dbReference type="Pfam" id="PF02201">
    <property type="entry name" value="SWIB"/>
    <property type="match status" value="1"/>
</dbReference>
<gene>
    <name evidence="3" type="ORF">D1610_08780</name>
</gene>
<dbReference type="OrthoDB" id="8019446at2"/>
<dbReference type="PANTHER" id="PTHR13844">
    <property type="entry name" value="SWI/SNF-RELATED MATRIX-ASSOCIATED ACTIN-DEPENDENT REGULATOR OF CHROMATIN SUBFAMILY D"/>
    <property type="match status" value="1"/>
</dbReference>
<dbReference type="PROSITE" id="PS51925">
    <property type="entry name" value="SWIB_MDM2"/>
    <property type="match status" value="1"/>
</dbReference>
<feature type="compositionally biased region" description="Basic and acidic residues" evidence="1">
    <location>
        <begin position="1"/>
        <end position="12"/>
    </location>
</feature>
<dbReference type="InterPro" id="IPR036885">
    <property type="entry name" value="SWIB_MDM2_dom_sf"/>
</dbReference>
<dbReference type="Proteomes" id="UP000266693">
    <property type="component" value="Unassembled WGS sequence"/>
</dbReference>
<sequence>MARKDSKTDGAHRTVTPSKELAAIIGDDPRPRTEVTSRVWDYIKRNDLQDPKDGREIVPDEALAKVLGSKKINMFAMTKAVSKHLS</sequence>
<comment type="caution">
    <text evidence="3">The sequence shown here is derived from an EMBL/GenBank/DDBJ whole genome shotgun (WGS) entry which is preliminary data.</text>
</comment>
<dbReference type="InterPro" id="IPR019835">
    <property type="entry name" value="SWIB_domain"/>
</dbReference>
<accession>A0A396RT44</accession>
<protein>
    <recommendedName>
        <fullName evidence="2">DM2 domain-containing protein</fullName>
    </recommendedName>
</protein>
<proteinExistence type="predicted"/>
<evidence type="ECO:0000256" key="1">
    <source>
        <dbReference type="SAM" id="MobiDB-lite"/>
    </source>
</evidence>
<dbReference type="EMBL" id="QWLV01000003">
    <property type="protein sequence ID" value="RHW17543.1"/>
    <property type="molecule type" value="Genomic_DNA"/>
</dbReference>